<accession>A0A2U1A8X1</accession>
<comment type="caution">
    <text evidence="2">The sequence shown here is derived from an EMBL/GenBank/DDBJ whole genome shotgun (WGS) entry which is preliminary data.</text>
</comment>
<protein>
    <submittedName>
        <fullName evidence="2">AlpA family transcriptional regulator</fullName>
    </submittedName>
</protein>
<evidence type="ECO:0000313" key="3">
    <source>
        <dbReference type="Proteomes" id="UP000245959"/>
    </source>
</evidence>
<evidence type="ECO:0000313" key="2">
    <source>
        <dbReference type="EMBL" id="PVY29250.1"/>
    </source>
</evidence>
<reference evidence="2 3" key="1">
    <citation type="submission" date="2018-04" db="EMBL/GenBank/DDBJ databases">
        <title>Genomic Encyclopedia of Type Strains, Phase IV (KMG-IV): sequencing the most valuable type-strain genomes for metagenomic binning, comparative biology and taxonomic classification.</title>
        <authorList>
            <person name="Goeker M."/>
        </authorList>
    </citation>
    <scope>NUCLEOTIDE SEQUENCE [LARGE SCALE GENOMIC DNA]</scope>
    <source>
        <strain evidence="2 3">DSM 14823</strain>
    </source>
</reference>
<dbReference type="Proteomes" id="UP000245959">
    <property type="component" value="Unassembled WGS sequence"/>
</dbReference>
<gene>
    <name evidence="2" type="ORF">C8D82_1701</name>
</gene>
<dbReference type="InterPro" id="IPR041657">
    <property type="entry name" value="HTH_17"/>
</dbReference>
<proteinExistence type="predicted"/>
<dbReference type="InterPro" id="IPR009061">
    <property type="entry name" value="DNA-bd_dom_put_sf"/>
</dbReference>
<evidence type="ECO:0000259" key="1">
    <source>
        <dbReference type="Pfam" id="PF12728"/>
    </source>
</evidence>
<dbReference type="Pfam" id="PF12728">
    <property type="entry name" value="HTH_17"/>
    <property type="match status" value="1"/>
</dbReference>
<organism evidence="2 3">
    <name type="scientific">Victivallis vadensis</name>
    <dbReference type="NCBI Taxonomy" id="172901"/>
    <lineage>
        <taxon>Bacteria</taxon>
        <taxon>Pseudomonadati</taxon>
        <taxon>Lentisphaerota</taxon>
        <taxon>Lentisphaeria</taxon>
        <taxon>Victivallales</taxon>
        <taxon>Victivallaceae</taxon>
        <taxon>Victivallis</taxon>
    </lineage>
</organism>
<dbReference type="RefSeq" id="WP_116886121.1">
    <property type="nucleotide sequence ID" value="NZ_QEKH01000070.1"/>
</dbReference>
<name>A0A2U1A8X1_9BACT</name>
<dbReference type="EMBL" id="QEKH01000070">
    <property type="protein sequence ID" value="PVY29250.1"/>
    <property type="molecule type" value="Genomic_DNA"/>
</dbReference>
<dbReference type="AlphaFoldDB" id="A0A2U1A8X1"/>
<sequence length="120" mass="13242">MDVRIKGTTVNLIAKLLHPLAEAGVLSIPEEREVIAQLRNLAKNGETIPAILPKLIDQPEAAEMLGISLANFKKLERNGAFPFRRKKIGTAVRYRNSDIIKFILTEEDLSSGSGTAEFEI</sequence>
<feature type="domain" description="Helix-turn-helix" evidence="1">
    <location>
        <begin position="59"/>
        <end position="103"/>
    </location>
</feature>
<dbReference type="SUPFAM" id="SSF46955">
    <property type="entry name" value="Putative DNA-binding domain"/>
    <property type="match status" value="1"/>
</dbReference>
<keyword evidence="3" id="KW-1185">Reference proteome</keyword>
<dbReference type="GeneID" id="78297388"/>